<gene>
    <name evidence="8" type="ORF">Vau01_045830</name>
</gene>
<dbReference type="RefSeq" id="WP_203996127.1">
    <property type="nucleotide sequence ID" value="NZ_BOPG01000028.1"/>
</dbReference>
<dbReference type="CDD" id="cd17535">
    <property type="entry name" value="REC_NarL-like"/>
    <property type="match status" value="1"/>
</dbReference>
<evidence type="ECO:0000256" key="1">
    <source>
        <dbReference type="ARBA" id="ARBA00022553"/>
    </source>
</evidence>
<keyword evidence="4" id="KW-0804">Transcription</keyword>
<keyword evidence="3 8" id="KW-0238">DNA-binding</keyword>
<dbReference type="AlphaFoldDB" id="A0A8J3Z612"/>
<evidence type="ECO:0000256" key="4">
    <source>
        <dbReference type="ARBA" id="ARBA00023163"/>
    </source>
</evidence>
<proteinExistence type="predicted"/>
<dbReference type="CDD" id="cd06170">
    <property type="entry name" value="LuxR_C_like"/>
    <property type="match status" value="1"/>
</dbReference>
<evidence type="ECO:0000313" key="9">
    <source>
        <dbReference type="Proteomes" id="UP000612585"/>
    </source>
</evidence>
<dbReference type="PANTHER" id="PTHR43214:SF24">
    <property type="entry name" value="TRANSCRIPTIONAL REGULATORY PROTEIN NARL-RELATED"/>
    <property type="match status" value="1"/>
</dbReference>
<sequence>MIDVLLADDQALVRTGFRMILENSDDMRVVGEAGDGAQAAEIALDLRPDVVLMDVRMPKLDGVDATRRICSDGTARHTRVLILTTFDLDEYVFAAVRAGASGFLLKDTLAPDLLSAIRVVARGDAVVAPSVTRRLLERYADSGSTVDGTAALDTLTGREREVLGLVARGLSNLEIAGRLYLSDGTVKTYVSRILAKLGLRDRVQAVVFAYECGLVRAGSH</sequence>
<evidence type="ECO:0000259" key="7">
    <source>
        <dbReference type="PROSITE" id="PS50110"/>
    </source>
</evidence>
<dbReference type="InterPro" id="IPR058245">
    <property type="entry name" value="NreC/VraR/RcsB-like_REC"/>
</dbReference>
<keyword evidence="9" id="KW-1185">Reference proteome</keyword>
<dbReference type="PROSITE" id="PS00622">
    <property type="entry name" value="HTH_LUXR_1"/>
    <property type="match status" value="1"/>
</dbReference>
<evidence type="ECO:0000313" key="8">
    <source>
        <dbReference type="EMBL" id="GIJ57067.1"/>
    </source>
</evidence>
<dbReference type="InterPro" id="IPR011006">
    <property type="entry name" value="CheY-like_superfamily"/>
</dbReference>
<organism evidence="8 9">
    <name type="scientific">Virgisporangium aurantiacum</name>
    <dbReference type="NCBI Taxonomy" id="175570"/>
    <lineage>
        <taxon>Bacteria</taxon>
        <taxon>Bacillati</taxon>
        <taxon>Actinomycetota</taxon>
        <taxon>Actinomycetes</taxon>
        <taxon>Micromonosporales</taxon>
        <taxon>Micromonosporaceae</taxon>
        <taxon>Virgisporangium</taxon>
    </lineage>
</organism>
<dbReference type="SUPFAM" id="SSF52172">
    <property type="entry name" value="CheY-like"/>
    <property type="match status" value="1"/>
</dbReference>
<dbReference type="InterPro" id="IPR001789">
    <property type="entry name" value="Sig_transdc_resp-reg_receiver"/>
</dbReference>
<keyword evidence="1 5" id="KW-0597">Phosphoprotein</keyword>
<dbReference type="InterPro" id="IPR000792">
    <property type="entry name" value="Tscrpt_reg_LuxR_C"/>
</dbReference>
<dbReference type="GO" id="GO:0006355">
    <property type="term" value="P:regulation of DNA-templated transcription"/>
    <property type="evidence" value="ECO:0007669"/>
    <property type="project" value="InterPro"/>
</dbReference>
<dbReference type="PANTHER" id="PTHR43214">
    <property type="entry name" value="TWO-COMPONENT RESPONSE REGULATOR"/>
    <property type="match status" value="1"/>
</dbReference>
<protein>
    <submittedName>
        <fullName evidence="8">DNA-binding response regulator</fullName>
    </submittedName>
</protein>
<dbReference type="InterPro" id="IPR039420">
    <property type="entry name" value="WalR-like"/>
</dbReference>
<dbReference type="GO" id="GO:0000160">
    <property type="term" value="P:phosphorelay signal transduction system"/>
    <property type="evidence" value="ECO:0007669"/>
    <property type="project" value="InterPro"/>
</dbReference>
<feature type="domain" description="HTH luxR-type" evidence="6">
    <location>
        <begin position="148"/>
        <end position="213"/>
    </location>
</feature>
<dbReference type="Proteomes" id="UP000612585">
    <property type="component" value="Unassembled WGS sequence"/>
</dbReference>
<evidence type="ECO:0000256" key="3">
    <source>
        <dbReference type="ARBA" id="ARBA00023125"/>
    </source>
</evidence>
<dbReference type="SUPFAM" id="SSF46894">
    <property type="entry name" value="C-terminal effector domain of the bipartite response regulators"/>
    <property type="match status" value="1"/>
</dbReference>
<feature type="domain" description="Response regulatory" evidence="7">
    <location>
        <begin position="3"/>
        <end position="121"/>
    </location>
</feature>
<feature type="modified residue" description="4-aspartylphosphate" evidence="5">
    <location>
        <position position="54"/>
    </location>
</feature>
<dbReference type="SMART" id="SM00421">
    <property type="entry name" value="HTH_LUXR"/>
    <property type="match status" value="1"/>
</dbReference>
<evidence type="ECO:0000259" key="6">
    <source>
        <dbReference type="PROSITE" id="PS50043"/>
    </source>
</evidence>
<reference evidence="8" key="1">
    <citation type="submission" date="2021-01" db="EMBL/GenBank/DDBJ databases">
        <title>Whole genome shotgun sequence of Virgisporangium aurantiacum NBRC 16421.</title>
        <authorList>
            <person name="Komaki H."/>
            <person name="Tamura T."/>
        </authorList>
    </citation>
    <scope>NUCLEOTIDE SEQUENCE</scope>
    <source>
        <strain evidence="8">NBRC 16421</strain>
    </source>
</reference>
<dbReference type="InterPro" id="IPR016032">
    <property type="entry name" value="Sig_transdc_resp-reg_C-effctor"/>
</dbReference>
<dbReference type="SMART" id="SM00448">
    <property type="entry name" value="REC"/>
    <property type="match status" value="1"/>
</dbReference>
<dbReference type="Gene3D" id="3.40.50.2300">
    <property type="match status" value="1"/>
</dbReference>
<dbReference type="EMBL" id="BOPG01000028">
    <property type="protein sequence ID" value="GIJ57067.1"/>
    <property type="molecule type" value="Genomic_DNA"/>
</dbReference>
<evidence type="ECO:0000256" key="5">
    <source>
        <dbReference type="PROSITE-ProRule" id="PRU00169"/>
    </source>
</evidence>
<name>A0A8J3Z612_9ACTN</name>
<evidence type="ECO:0000256" key="2">
    <source>
        <dbReference type="ARBA" id="ARBA00023015"/>
    </source>
</evidence>
<dbReference type="PRINTS" id="PR00038">
    <property type="entry name" value="HTHLUXR"/>
</dbReference>
<dbReference type="Pfam" id="PF00072">
    <property type="entry name" value="Response_reg"/>
    <property type="match status" value="1"/>
</dbReference>
<dbReference type="PROSITE" id="PS50043">
    <property type="entry name" value="HTH_LUXR_2"/>
    <property type="match status" value="1"/>
</dbReference>
<dbReference type="Pfam" id="PF00196">
    <property type="entry name" value="GerE"/>
    <property type="match status" value="1"/>
</dbReference>
<comment type="caution">
    <text evidence="8">The sequence shown here is derived from an EMBL/GenBank/DDBJ whole genome shotgun (WGS) entry which is preliminary data.</text>
</comment>
<keyword evidence="2" id="KW-0805">Transcription regulation</keyword>
<dbReference type="GO" id="GO:0003677">
    <property type="term" value="F:DNA binding"/>
    <property type="evidence" value="ECO:0007669"/>
    <property type="project" value="UniProtKB-KW"/>
</dbReference>
<accession>A0A8J3Z612</accession>
<dbReference type="PROSITE" id="PS50110">
    <property type="entry name" value="RESPONSE_REGULATORY"/>
    <property type="match status" value="1"/>
</dbReference>